<dbReference type="InParanoid" id="I7LVA2"/>
<dbReference type="Gene3D" id="3.30.470.20">
    <property type="entry name" value="ATP-grasp fold, B domain"/>
    <property type="match status" value="1"/>
</dbReference>
<evidence type="ECO:0000256" key="1">
    <source>
        <dbReference type="ARBA" id="ARBA00022598"/>
    </source>
</evidence>
<dbReference type="GO" id="GO:0015631">
    <property type="term" value="F:tubulin binding"/>
    <property type="evidence" value="ECO:0007669"/>
    <property type="project" value="TreeGrafter"/>
</dbReference>
<feature type="compositionally biased region" description="Low complexity" evidence="4">
    <location>
        <begin position="529"/>
        <end position="541"/>
    </location>
</feature>
<dbReference type="GO" id="GO:0000226">
    <property type="term" value="P:microtubule cytoskeleton organization"/>
    <property type="evidence" value="ECO:0007669"/>
    <property type="project" value="TreeGrafter"/>
</dbReference>
<dbReference type="GO" id="GO:0005524">
    <property type="term" value="F:ATP binding"/>
    <property type="evidence" value="ECO:0007669"/>
    <property type="project" value="UniProtKB-KW"/>
</dbReference>
<evidence type="ECO:0000313" key="5">
    <source>
        <dbReference type="EMBL" id="EAR97536.2"/>
    </source>
</evidence>
<keyword evidence="1 5" id="KW-0436">Ligase</keyword>
<dbReference type="KEGG" id="tet:TTHERM_00438840"/>
<reference evidence="6" key="1">
    <citation type="journal article" date="2006" name="PLoS Biol.">
        <title>Macronuclear genome sequence of the ciliate Tetrahymena thermophila, a model eukaryote.</title>
        <authorList>
            <person name="Eisen J.A."/>
            <person name="Coyne R.S."/>
            <person name="Wu M."/>
            <person name="Wu D."/>
            <person name="Thiagarajan M."/>
            <person name="Wortman J.R."/>
            <person name="Badger J.H."/>
            <person name="Ren Q."/>
            <person name="Amedeo P."/>
            <person name="Jones K.M."/>
            <person name="Tallon L.J."/>
            <person name="Delcher A.L."/>
            <person name="Salzberg S.L."/>
            <person name="Silva J.C."/>
            <person name="Haas B.J."/>
            <person name="Majoros W.H."/>
            <person name="Farzad M."/>
            <person name="Carlton J.M."/>
            <person name="Smith R.K. Jr."/>
            <person name="Garg J."/>
            <person name="Pearlman R.E."/>
            <person name="Karrer K.M."/>
            <person name="Sun L."/>
            <person name="Manning G."/>
            <person name="Elde N.C."/>
            <person name="Turkewitz A.P."/>
            <person name="Asai D.J."/>
            <person name="Wilkes D.E."/>
            <person name="Wang Y."/>
            <person name="Cai H."/>
            <person name="Collins K."/>
            <person name="Stewart B.A."/>
            <person name="Lee S.R."/>
            <person name="Wilamowska K."/>
            <person name="Weinberg Z."/>
            <person name="Ruzzo W.L."/>
            <person name="Wloga D."/>
            <person name="Gaertig J."/>
            <person name="Frankel J."/>
            <person name="Tsao C.-C."/>
            <person name="Gorovsky M.A."/>
            <person name="Keeling P.J."/>
            <person name="Waller R.F."/>
            <person name="Patron N.J."/>
            <person name="Cherry J.M."/>
            <person name="Stover N.A."/>
            <person name="Krieger C.J."/>
            <person name="del Toro C."/>
            <person name="Ryder H.F."/>
            <person name="Williamson S.C."/>
            <person name="Barbeau R.A."/>
            <person name="Hamilton E.P."/>
            <person name="Orias E."/>
        </authorList>
    </citation>
    <scope>NUCLEOTIDE SEQUENCE [LARGE SCALE GENOMIC DNA]</scope>
    <source>
        <strain evidence="6">SB210</strain>
    </source>
</reference>
<keyword evidence="2" id="KW-0547">Nucleotide-binding</keyword>
<organism evidence="5 6">
    <name type="scientific">Tetrahymena thermophila (strain SB210)</name>
    <dbReference type="NCBI Taxonomy" id="312017"/>
    <lineage>
        <taxon>Eukaryota</taxon>
        <taxon>Sar</taxon>
        <taxon>Alveolata</taxon>
        <taxon>Ciliophora</taxon>
        <taxon>Intramacronucleata</taxon>
        <taxon>Oligohymenophorea</taxon>
        <taxon>Hymenostomatida</taxon>
        <taxon>Tetrahymenina</taxon>
        <taxon>Tetrahymenidae</taxon>
        <taxon>Tetrahymena</taxon>
    </lineage>
</organism>
<dbReference type="Proteomes" id="UP000009168">
    <property type="component" value="Unassembled WGS sequence"/>
</dbReference>
<dbReference type="RefSeq" id="XP_001017781.2">
    <property type="nucleotide sequence ID" value="XM_001017781.2"/>
</dbReference>
<sequence>MSLQNLNDKQQLIQDDEQMQKEEQNQQFNQKIVNIDQGREGIDYENIYNPKIEEGNQEQAEIEINLEEEQDDKQYPFMCLSEVVKMTRNIKKNKKIVFDVTDTIYKVIKNQGSVTMGWTTITSPPQNREEWNICWYDTYISEEVLRRMLPYQKINHFPGSHNLGKKNYLAANLTRMRKVLENEYSFFPKTWTLPLQFEDFKRYNENIKTKKPYYIVKPESSCQGRGIYLTKKVENFSYNDHCVIQEYIKNPFLIDGLKFDFRIYVLIKNINPLKIFMYPEGLARFATVKYQKPNKKNCQNFTMHLTNYAVNKKNPNFIFNENDQNDDVGHKRSFSSVLKQLHNMGKDIPKLYMEIRQLIVKTVISVQPQLSHIYRSSQPKEYQNEMCFEVLGFDVMIDKELKPWLLEVNHSASFHCDSPLDFSIKKNVILDTLNILNVSSKEKKKYLDIKSQAQFAYRKKDQKASAETENNKVDQEKIIKYENKHKGAFIRIYPAEDDPADYDKLLKTASNLWNETVSPKKVNPAVAAQNNHNSQSSSSTQKNGDPKNTKSTPFKKPVSQDSHSVLNSTQVSQAKSEQKTKAPNSTKKNLSQVFDDQRDKTQESFLNFLPNLSNKGTENQNTGGTTLRQKQGATFLENNPISIIPSLSQVYLRNDANKQVESQMIMNNFDDENCQLSNEKDQQEDILSNIVGKKRSMTQIESHAKMTQDSSKQYLIHNQSFQYPLTQQHSSNKLNQSPHLQDQYKASVLGNIVGKGLIYQDNPNLVQIPQQQNQINQNNNNLNPTVQYSRNNHFNQKNLDNFNEDAIQLKHSKFNNFNLDQIQNSALQYNPFLAMQQPQSLENQRKLNIVNLGMSSPEQIINESWYSQTQKPAYLRNSTRKPYKAQLKPLSQDLQNMMQRENRSNNGNKLSNIANDSVIQAGTQPKYLGGRKNNIAANIIQKYPHYSHQQNLESQKQVDYTAAEQIIQRTKNNSMPSKNYRQELHQPSFLTNQNINNNNNNIIVSPFQINIQNNQQSNNQINNNTIFSNINSNNNNNNNNVNINTLNTQISFNYNNNNSNNISNYSNGKNIIQQEVQMSYSKRRILKKSIDRKHVKDMIMNESIAGNYKADQFSKHSIKPDQVMIPSYTQIRNKTTDSIDNFTNQNNYSYNIESQTIGGLNHSNQNQTAQIISQNNTPILQAISPQGKNIDQQNIMALKNQEQPLIITSNMNSYQGNLQNKNTSNNFNNILLYGNAQQINSNNLNDNKIYQKNQFIVQQNKLLQIKK</sequence>
<accession>I7LVA2</accession>
<dbReference type="SUPFAM" id="SSF56059">
    <property type="entry name" value="Glutathione synthetase ATP-binding domain-like"/>
    <property type="match status" value="1"/>
</dbReference>
<dbReference type="GO" id="GO:0036064">
    <property type="term" value="C:ciliary basal body"/>
    <property type="evidence" value="ECO:0007669"/>
    <property type="project" value="TreeGrafter"/>
</dbReference>
<dbReference type="GO" id="GO:0070740">
    <property type="term" value="F:tubulin-glutamic acid ligase activity"/>
    <property type="evidence" value="ECO:0007669"/>
    <property type="project" value="TreeGrafter"/>
</dbReference>
<proteinExistence type="predicted"/>
<protein>
    <submittedName>
        <fullName evidence="5">Tubulin-tyrosine ligase family protein</fullName>
    </submittedName>
</protein>
<dbReference type="PANTHER" id="PTHR12241:SF147">
    <property type="entry name" value="TUBULIN POLYGLUTAMYLASE TTLL7"/>
    <property type="match status" value="1"/>
</dbReference>
<dbReference type="AlphaFoldDB" id="I7LVA2"/>
<gene>
    <name evidence="5" type="ORF">TTHERM_00438840</name>
</gene>
<dbReference type="EMBL" id="GG662663">
    <property type="protein sequence ID" value="EAR97536.2"/>
    <property type="molecule type" value="Genomic_DNA"/>
</dbReference>
<feature type="region of interest" description="Disordered" evidence="4">
    <location>
        <begin position="529"/>
        <end position="592"/>
    </location>
</feature>
<dbReference type="InterPro" id="IPR004344">
    <property type="entry name" value="TTL/TTLL_fam"/>
</dbReference>
<dbReference type="PROSITE" id="PS51221">
    <property type="entry name" value="TTL"/>
    <property type="match status" value="1"/>
</dbReference>
<dbReference type="Pfam" id="PF03133">
    <property type="entry name" value="TTL"/>
    <property type="match status" value="1"/>
</dbReference>
<evidence type="ECO:0000256" key="2">
    <source>
        <dbReference type="ARBA" id="ARBA00022741"/>
    </source>
</evidence>
<evidence type="ECO:0000313" key="6">
    <source>
        <dbReference type="Proteomes" id="UP000009168"/>
    </source>
</evidence>
<name>I7LVA2_TETTS</name>
<evidence type="ECO:0000256" key="3">
    <source>
        <dbReference type="ARBA" id="ARBA00022840"/>
    </source>
</evidence>
<dbReference type="OrthoDB" id="202825at2759"/>
<dbReference type="GeneID" id="7832484"/>
<dbReference type="eggNOG" id="KOG2158">
    <property type="taxonomic scope" value="Eukaryota"/>
</dbReference>
<dbReference type="PANTHER" id="PTHR12241">
    <property type="entry name" value="TUBULIN POLYGLUTAMYLASE"/>
    <property type="match status" value="1"/>
</dbReference>
<evidence type="ECO:0000256" key="4">
    <source>
        <dbReference type="SAM" id="MobiDB-lite"/>
    </source>
</evidence>
<keyword evidence="6" id="KW-1185">Reference proteome</keyword>
<feature type="compositionally biased region" description="Polar residues" evidence="4">
    <location>
        <begin position="559"/>
        <end position="592"/>
    </location>
</feature>
<keyword evidence="3" id="KW-0067">ATP-binding</keyword>